<accession>A0A2R4VU59</accession>
<dbReference type="OrthoDB" id="9815116at2"/>
<dbReference type="Gene3D" id="1.10.260.40">
    <property type="entry name" value="lambda repressor-like DNA-binding domains"/>
    <property type="match status" value="1"/>
</dbReference>
<name>A0A2R4VU59_9PROT</name>
<evidence type="ECO:0000256" key="2">
    <source>
        <dbReference type="ARBA" id="ARBA00074747"/>
    </source>
</evidence>
<dbReference type="InterPro" id="IPR001387">
    <property type="entry name" value="Cro/C1-type_HTH"/>
</dbReference>
<keyword evidence="4" id="KW-0614">Plasmid</keyword>
<dbReference type="CDD" id="cd00093">
    <property type="entry name" value="HTH_XRE"/>
    <property type="match status" value="1"/>
</dbReference>
<dbReference type="PANTHER" id="PTHR13696:SF99">
    <property type="entry name" value="COBYRINIC ACID AC-DIAMIDE SYNTHASE"/>
    <property type="match status" value="1"/>
</dbReference>
<evidence type="ECO:0000313" key="4">
    <source>
        <dbReference type="EMBL" id="AWB07975.1"/>
    </source>
</evidence>
<dbReference type="InterPro" id="IPR050678">
    <property type="entry name" value="DNA_Partitioning_ATPase"/>
</dbReference>
<comment type="function">
    <text evidence="1">Involved in chromosome partition. Localize to both poles of the predivisional cell following completion of DNA replication.</text>
</comment>
<dbReference type="GO" id="GO:0003677">
    <property type="term" value="F:DNA binding"/>
    <property type="evidence" value="ECO:0007669"/>
    <property type="project" value="InterPro"/>
</dbReference>
<organism evidence="4 5">
    <name type="scientific">Azospirillum humicireducens</name>
    <dbReference type="NCBI Taxonomy" id="1226968"/>
    <lineage>
        <taxon>Bacteria</taxon>
        <taxon>Pseudomonadati</taxon>
        <taxon>Pseudomonadota</taxon>
        <taxon>Alphaproteobacteria</taxon>
        <taxon>Rhodospirillales</taxon>
        <taxon>Azospirillaceae</taxon>
        <taxon>Azospirillum</taxon>
    </lineage>
</organism>
<dbReference type="RefSeq" id="WP_108548251.1">
    <property type="nucleotide sequence ID" value="NZ_CP028904.1"/>
</dbReference>
<evidence type="ECO:0000256" key="1">
    <source>
        <dbReference type="ARBA" id="ARBA00057242"/>
    </source>
</evidence>
<protein>
    <recommendedName>
        <fullName evidence="2">Chromosome partitioning protein ParA</fullName>
    </recommendedName>
</protein>
<evidence type="ECO:0000313" key="5">
    <source>
        <dbReference type="Proteomes" id="UP000077405"/>
    </source>
</evidence>
<sequence length="335" mass="36725">MLGEDVKRLREQKGMLQAEFAQWLNVGLGRRYDGPKISRWEGNREKIPEAVLRFLLREQAGPDAQHGPAYVVACTNNKGGVGKTTTSVNLGSVLAAQGNRVLVIDADPQAHATANLGLDTPDYEQEVKKSLPHVLRDQVTLREVIVPVRPSGLEVVPSCLGLSFVENDLISDSSGPLAMREKIVEVKDNYDFIIIDCPPNLGQMTTNALLACHGVVIPTQTEYLASLGMEKLLASIAKIKRRFVSEFQILGILPTMHDVRLHQHQVVLEHLHTTFGNNLRIFPPIPRATVHGEAALAGRAAFEAEPDAPGASNLRVLVDTLVTERKKRLEVINAA</sequence>
<dbReference type="SUPFAM" id="SSF52540">
    <property type="entry name" value="P-loop containing nucleoside triphosphate hydrolases"/>
    <property type="match status" value="1"/>
</dbReference>
<dbReference type="Gene3D" id="3.40.50.300">
    <property type="entry name" value="P-loop containing nucleotide triphosphate hydrolases"/>
    <property type="match status" value="1"/>
</dbReference>
<dbReference type="PANTHER" id="PTHR13696">
    <property type="entry name" value="P-LOOP CONTAINING NUCLEOSIDE TRIPHOSPHATE HYDROLASE"/>
    <property type="match status" value="1"/>
</dbReference>
<dbReference type="Pfam" id="PF13614">
    <property type="entry name" value="AAA_31"/>
    <property type="match status" value="1"/>
</dbReference>
<dbReference type="FunFam" id="3.40.50.300:FF:000285">
    <property type="entry name" value="Sporulation initiation inhibitor Soj"/>
    <property type="match status" value="1"/>
</dbReference>
<gene>
    <name evidence="4" type="ORF">A6A40_23325</name>
</gene>
<dbReference type="InterPro" id="IPR010982">
    <property type="entry name" value="Lambda_DNA-bd_dom_sf"/>
</dbReference>
<dbReference type="KEGG" id="ahu:A6A40_23325"/>
<feature type="domain" description="AAA" evidence="3">
    <location>
        <begin position="71"/>
        <end position="249"/>
    </location>
</feature>
<evidence type="ECO:0000259" key="3">
    <source>
        <dbReference type="Pfam" id="PF13614"/>
    </source>
</evidence>
<dbReference type="AlphaFoldDB" id="A0A2R4VU59"/>
<dbReference type="Proteomes" id="UP000077405">
    <property type="component" value="Plasmid pYZ3"/>
</dbReference>
<geneLocation type="plasmid" evidence="4 5">
    <name>pYZ3</name>
</geneLocation>
<dbReference type="EMBL" id="CP028904">
    <property type="protein sequence ID" value="AWB07975.1"/>
    <property type="molecule type" value="Genomic_DNA"/>
</dbReference>
<dbReference type="PRINTS" id="PR00091">
    <property type="entry name" value="NITROGNASEII"/>
</dbReference>
<dbReference type="InterPro" id="IPR027417">
    <property type="entry name" value="P-loop_NTPase"/>
</dbReference>
<keyword evidence="5" id="KW-1185">Reference proteome</keyword>
<reference evidence="4 5" key="1">
    <citation type="submission" date="2018-04" db="EMBL/GenBank/DDBJ databases">
        <title>Complete genome sequence of the nitrogen-fixing bacterium Azospirillum humicireducens type strain SgZ-5.</title>
        <authorList>
            <person name="Yu Z."/>
        </authorList>
    </citation>
    <scope>NUCLEOTIDE SEQUENCE [LARGE SCALE GENOMIC DNA]</scope>
    <source>
        <strain evidence="4 5">SgZ-5</strain>
        <plasmid evidence="4 5">pYZ3</plasmid>
    </source>
</reference>
<dbReference type="InterPro" id="IPR025669">
    <property type="entry name" value="AAA_dom"/>
</dbReference>
<proteinExistence type="predicted"/>
<dbReference type="CDD" id="cd02042">
    <property type="entry name" value="ParAB_family"/>
    <property type="match status" value="1"/>
</dbReference>